<reference evidence="4" key="1">
    <citation type="journal article" date="2019" name="Int. J. Syst. Evol. Microbiol.">
        <title>The Global Catalogue of Microorganisms (GCM) 10K type strain sequencing project: providing services to taxonomists for standard genome sequencing and annotation.</title>
        <authorList>
            <consortium name="The Broad Institute Genomics Platform"/>
            <consortium name="The Broad Institute Genome Sequencing Center for Infectious Disease"/>
            <person name="Wu L."/>
            <person name="Ma J."/>
        </authorList>
    </citation>
    <scope>NUCLEOTIDE SEQUENCE [LARGE SCALE GENOMIC DNA]</scope>
    <source>
        <strain evidence="4">CGMCC 1.12237</strain>
    </source>
</reference>
<evidence type="ECO:0000313" key="4">
    <source>
        <dbReference type="Proteomes" id="UP001596147"/>
    </source>
</evidence>
<dbReference type="InterPro" id="IPR050955">
    <property type="entry name" value="Plant_Biomass_Hydrol_Est"/>
</dbReference>
<dbReference type="Pfam" id="PF01738">
    <property type="entry name" value="DLH"/>
    <property type="match status" value="1"/>
</dbReference>
<dbReference type="PANTHER" id="PTHR43037:SF1">
    <property type="entry name" value="BLL1128 PROTEIN"/>
    <property type="match status" value="1"/>
</dbReference>
<name>A0ABW0LKW9_9BACI</name>
<dbReference type="InterPro" id="IPR029058">
    <property type="entry name" value="AB_hydrolase_fold"/>
</dbReference>
<feature type="domain" description="Dienelactone hydrolase" evidence="2">
    <location>
        <begin position="91"/>
        <end position="199"/>
    </location>
</feature>
<dbReference type="SUPFAM" id="SSF53474">
    <property type="entry name" value="alpha/beta-Hydrolases"/>
    <property type="match status" value="1"/>
</dbReference>
<organism evidence="3 4">
    <name type="scientific">Lederbergia graminis</name>
    <dbReference type="NCBI Taxonomy" id="735518"/>
    <lineage>
        <taxon>Bacteria</taxon>
        <taxon>Bacillati</taxon>
        <taxon>Bacillota</taxon>
        <taxon>Bacilli</taxon>
        <taxon>Bacillales</taxon>
        <taxon>Bacillaceae</taxon>
        <taxon>Lederbergia</taxon>
    </lineage>
</organism>
<accession>A0ABW0LKW9</accession>
<proteinExistence type="predicted"/>
<sequence>MSTEQIFQKEFTVTKQANLPFLLSLPSNYEQSEDLYPLVLFLHGMGERGNDLNKVKVHGIPKVVEEKEFPFIMVAPQCPDDLYRYSTWVNLMDELKALIDDVAANYRVDKQRIYVTGLSMGGYGTWEIAKRYPELFAAAAPICGGGSVKNIERLKDVPVWAFHGAKDDVVLLEESEVMVEALRKAGGDVKFTVYPEANHDSWTETYNNPEFYTWLLSKRKEV</sequence>
<keyword evidence="1" id="KW-0732">Signal</keyword>
<protein>
    <submittedName>
        <fullName evidence="3">Prolyl oligopeptidase family serine peptidase</fullName>
    </submittedName>
</protein>
<evidence type="ECO:0000256" key="1">
    <source>
        <dbReference type="ARBA" id="ARBA00022729"/>
    </source>
</evidence>
<dbReference type="Proteomes" id="UP001596147">
    <property type="component" value="Unassembled WGS sequence"/>
</dbReference>
<evidence type="ECO:0000259" key="2">
    <source>
        <dbReference type="Pfam" id="PF01738"/>
    </source>
</evidence>
<evidence type="ECO:0000313" key="3">
    <source>
        <dbReference type="EMBL" id="MFC5465657.1"/>
    </source>
</evidence>
<dbReference type="PANTHER" id="PTHR43037">
    <property type="entry name" value="UNNAMED PRODUCT-RELATED"/>
    <property type="match status" value="1"/>
</dbReference>
<comment type="caution">
    <text evidence="3">The sequence shown here is derived from an EMBL/GenBank/DDBJ whole genome shotgun (WGS) entry which is preliminary data.</text>
</comment>
<dbReference type="InterPro" id="IPR002925">
    <property type="entry name" value="Dienelactn_hydro"/>
</dbReference>
<dbReference type="RefSeq" id="WP_382352438.1">
    <property type="nucleotide sequence ID" value="NZ_JBHSMC010000016.1"/>
</dbReference>
<keyword evidence="4" id="KW-1185">Reference proteome</keyword>
<dbReference type="EMBL" id="JBHSMC010000016">
    <property type="protein sequence ID" value="MFC5465657.1"/>
    <property type="molecule type" value="Genomic_DNA"/>
</dbReference>
<gene>
    <name evidence="3" type="ORF">ACFPM4_12970</name>
</gene>
<dbReference type="Gene3D" id="3.40.50.1820">
    <property type="entry name" value="alpha/beta hydrolase"/>
    <property type="match status" value="1"/>
</dbReference>